<sequence length="79" mass="8681">MYSTCRAKPATSEILPKAVTLGPIHEEYGDSYCSGTGKFRSSALTWKLQKIQAMHTPNCRTLLTNNQQDSGFTIAQKGT</sequence>
<name>A0A085MME4_9BILA</name>
<protein>
    <submittedName>
        <fullName evidence="1">Uncharacterized protein</fullName>
    </submittedName>
</protein>
<dbReference type="Proteomes" id="UP000030764">
    <property type="component" value="Unassembled WGS sequence"/>
</dbReference>
<gene>
    <name evidence="1" type="ORF">M513_00616</name>
</gene>
<dbReference type="EMBL" id="KL363184">
    <property type="protein sequence ID" value="KFD58390.1"/>
    <property type="molecule type" value="Genomic_DNA"/>
</dbReference>
<evidence type="ECO:0000313" key="1">
    <source>
        <dbReference type="EMBL" id="KFD58390.1"/>
    </source>
</evidence>
<evidence type="ECO:0000313" key="2">
    <source>
        <dbReference type="Proteomes" id="UP000030764"/>
    </source>
</evidence>
<accession>A0A085MME4</accession>
<reference evidence="1 2" key="1">
    <citation type="journal article" date="2014" name="Nat. Genet.">
        <title>Genome and transcriptome of the porcine whipworm Trichuris suis.</title>
        <authorList>
            <person name="Jex A.R."/>
            <person name="Nejsum P."/>
            <person name="Schwarz E.M."/>
            <person name="Hu L."/>
            <person name="Young N.D."/>
            <person name="Hall R.S."/>
            <person name="Korhonen P.K."/>
            <person name="Liao S."/>
            <person name="Thamsborg S."/>
            <person name="Xia J."/>
            <person name="Xu P."/>
            <person name="Wang S."/>
            <person name="Scheerlinck J.P."/>
            <person name="Hofmann A."/>
            <person name="Sternberg P.W."/>
            <person name="Wang J."/>
            <person name="Gasser R.B."/>
        </authorList>
    </citation>
    <scope>NUCLEOTIDE SEQUENCE [LARGE SCALE GENOMIC DNA]</scope>
    <source>
        <strain evidence="1">DCEP-RM93M</strain>
    </source>
</reference>
<organism evidence="1 2">
    <name type="scientific">Trichuris suis</name>
    <name type="common">pig whipworm</name>
    <dbReference type="NCBI Taxonomy" id="68888"/>
    <lineage>
        <taxon>Eukaryota</taxon>
        <taxon>Metazoa</taxon>
        <taxon>Ecdysozoa</taxon>
        <taxon>Nematoda</taxon>
        <taxon>Enoplea</taxon>
        <taxon>Dorylaimia</taxon>
        <taxon>Trichinellida</taxon>
        <taxon>Trichuridae</taxon>
        <taxon>Trichuris</taxon>
    </lineage>
</organism>
<keyword evidence="2" id="KW-1185">Reference proteome</keyword>
<dbReference type="AlphaFoldDB" id="A0A085MME4"/>
<proteinExistence type="predicted"/>